<comment type="caution">
    <text evidence="2">The sequence shown here is derived from an EMBL/GenBank/DDBJ whole genome shotgun (WGS) entry which is preliminary data.</text>
</comment>
<sequence length="97" mass="11167">MFDEITLHHHTPQRRIRTTCTCRGLQHLHTFSHVLGAPRTDSCTCTNECATADWTTTRYMKKATALIKLLDIISQGERATQKRPRNGQVNWDSGWWG</sequence>
<dbReference type="Proteomes" id="UP001519460">
    <property type="component" value="Unassembled WGS sequence"/>
</dbReference>
<feature type="region of interest" description="Disordered" evidence="1">
    <location>
        <begin position="77"/>
        <end position="97"/>
    </location>
</feature>
<evidence type="ECO:0000313" key="3">
    <source>
        <dbReference type="Proteomes" id="UP001519460"/>
    </source>
</evidence>
<name>A0ABD0M5W3_9CAEN</name>
<reference evidence="2 3" key="1">
    <citation type="journal article" date="2023" name="Sci. Data">
        <title>Genome assembly of the Korean intertidal mud-creeper Batillaria attramentaria.</title>
        <authorList>
            <person name="Patra A.K."/>
            <person name="Ho P.T."/>
            <person name="Jun S."/>
            <person name="Lee S.J."/>
            <person name="Kim Y."/>
            <person name="Won Y.J."/>
        </authorList>
    </citation>
    <scope>NUCLEOTIDE SEQUENCE [LARGE SCALE GENOMIC DNA]</scope>
    <source>
        <strain evidence="2">Wonlab-2016</strain>
    </source>
</reference>
<accession>A0ABD0M5W3</accession>
<evidence type="ECO:0000256" key="1">
    <source>
        <dbReference type="SAM" id="MobiDB-lite"/>
    </source>
</evidence>
<gene>
    <name evidence="2" type="ORF">BaRGS_00002028</name>
</gene>
<protein>
    <submittedName>
        <fullName evidence="2">Uncharacterized protein</fullName>
    </submittedName>
</protein>
<organism evidence="2 3">
    <name type="scientific">Batillaria attramentaria</name>
    <dbReference type="NCBI Taxonomy" id="370345"/>
    <lineage>
        <taxon>Eukaryota</taxon>
        <taxon>Metazoa</taxon>
        <taxon>Spiralia</taxon>
        <taxon>Lophotrochozoa</taxon>
        <taxon>Mollusca</taxon>
        <taxon>Gastropoda</taxon>
        <taxon>Caenogastropoda</taxon>
        <taxon>Sorbeoconcha</taxon>
        <taxon>Cerithioidea</taxon>
        <taxon>Batillariidae</taxon>
        <taxon>Batillaria</taxon>
    </lineage>
</organism>
<evidence type="ECO:0000313" key="2">
    <source>
        <dbReference type="EMBL" id="KAK7506553.1"/>
    </source>
</evidence>
<dbReference type="AlphaFoldDB" id="A0ABD0M5W3"/>
<dbReference type="EMBL" id="JACVVK020000006">
    <property type="protein sequence ID" value="KAK7506553.1"/>
    <property type="molecule type" value="Genomic_DNA"/>
</dbReference>
<keyword evidence="3" id="KW-1185">Reference proteome</keyword>
<proteinExistence type="predicted"/>